<evidence type="ECO:0000313" key="7">
    <source>
        <dbReference type="Proteomes" id="UP001200741"/>
    </source>
</evidence>
<dbReference type="InterPro" id="IPR010538">
    <property type="entry name" value="DHOR"/>
</dbReference>
<name>A0ABS8XV19_9BURK</name>
<reference evidence="6 7" key="1">
    <citation type="submission" date="2021-12" db="EMBL/GenBank/DDBJ databases">
        <title>Genome seq of P8.</title>
        <authorList>
            <person name="Seo T."/>
        </authorList>
    </citation>
    <scope>NUCLEOTIDE SEQUENCE [LARGE SCALE GENOMIC DNA]</scope>
    <source>
        <strain evidence="6 7">P8</strain>
    </source>
</reference>
<keyword evidence="3 4" id="KW-0408">Iron</keyword>
<sequence>MTALLMTGAMLGWTVPEAAPGEPPWVVADASPEAFSHPLPGRADEPFLRGRNLFRRAWLDGSRSAGDGRGLGPLYNRLSCVACHPANGRGRAPDGPDARVQSLLVRLSVPGTGPHGGQRPHPVYGDQFNEEGVIGVPGEGRVQIRWQAVAHRLVDGRIEWLRRPALSFTELGYGPLAADGRRVQLSARVGPAVYGLGLLADVPEAALQALAATPRPDGVRGVLNRVWNPVTGRMEAGRFGWKANTADLTAQVVQAAAGDLGLTSRTLPEAGCGPAQPACRTAAATGDSPELDDAAARDLVAYMSGLAVPAPRGDGEPRIERGRMLFAAARCTACHQPTLPQPAGRPPVMPYTDLLLHDLGAGLADGRPDYRASGRQWRTAPLWGLGLVPVVNEHGDYLHDGRARGLREAVLWHDGEARAARLRFERLSDAEQGALLAFVASR</sequence>
<keyword evidence="1 4" id="KW-0349">Heme</keyword>
<dbReference type="InterPro" id="IPR051395">
    <property type="entry name" value="Cytochrome_c_Peroxidase/MauG"/>
</dbReference>
<feature type="domain" description="Cytochrome c" evidence="5">
    <location>
        <begin position="45"/>
        <end position="307"/>
    </location>
</feature>
<dbReference type="Proteomes" id="UP001200741">
    <property type="component" value="Unassembled WGS sequence"/>
</dbReference>
<dbReference type="PIRSF" id="PIRSF028099">
    <property type="entry name" value="DUF1111"/>
    <property type="match status" value="1"/>
</dbReference>
<dbReference type="InterPro" id="IPR009056">
    <property type="entry name" value="Cyt_c-like_dom"/>
</dbReference>
<dbReference type="SUPFAM" id="SSF46626">
    <property type="entry name" value="Cytochrome c"/>
    <property type="match status" value="1"/>
</dbReference>
<proteinExistence type="predicted"/>
<evidence type="ECO:0000256" key="1">
    <source>
        <dbReference type="ARBA" id="ARBA00022617"/>
    </source>
</evidence>
<protein>
    <submittedName>
        <fullName evidence="6">Thiol oxidoreductase</fullName>
    </submittedName>
</protein>
<dbReference type="InterPro" id="IPR036909">
    <property type="entry name" value="Cyt_c-like_dom_sf"/>
</dbReference>
<dbReference type="EMBL" id="JAJTWU010000007">
    <property type="protein sequence ID" value="MCE4556534.1"/>
    <property type="molecule type" value="Genomic_DNA"/>
</dbReference>
<evidence type="ECO:0000313" key="6">
    <source>
        <dbReference type="EMBL" id="MCE4556534.1"/>
    </source>
</evidence>
<organism evidence="6 7">
    <name type="scientific">Pelomonas cellulosilytica</name>
    <dbReference type="NCBI Taxonomy" id="2906762"/>
    <lineage>
        <taxon>Bacteria</taxon>
        <taxon>Pseudomonadati</taxon>
        <taxon>Pseudomonadota</taxon>
        <taxon>Betaproteobacteria</taxon>
        <taxon>Burkholderiales</taxon>
        <taxon>Sphaerotilaceae</taxon>
        <taxon>Roseateles</taxon>
    </lineage>
</organism>
<feature type="domain" description="Cytochrome c" evidence="5">
    <location>
        <begin position="317"/>
        <end position="442"/>
    </location>
</feature>
<dbReference type="PROSITE" id="PS51007">
    <property type="entry name" value="CYTC"/>
    <property type="match status" value="2"/>
</dbReference>
<evidence type="ECO:0000259" key="5">
    <source>
        <dbReference type="PROSITE" id="PS51007"/>
    </source>
</evidence>
<dbReference type="Pfam" id="PF06537">
    <property type="entry name" value="DHOR"/>
    <property type="match status" value="1"/>
</dbReference>
<dbReference type="Gene3D" id="1.10.760.10">
    <property type="entry name" value="Cytochrome c-like domain"/>
    <property type="match status" value="1"/>
</dbReference>
<gene>
    <name evidence="6" type="ORF">LXT13_19230</name>
</gene>
<comment type="caution">
    <text evidence="6">The sequence shown here is derived from an EMBL/GenBank/DDBJ whole genome shotgun (WGS) entry which is preliminary data.</text>
</comment>
<keyword evidence="2 4" id="KW-0479">Metal-binding</keyword>
<dbReference type="PANTHER" id="PTHR30600">
    <property type="entry name" value="CYTOCHROME C PEROXIDASE-RELATED"/>
    <property type="match status" value="1"/>
</dbReference>
<evidence type="ECO:0000256" key="2">
    <source>
        <dbReference type="ARBA" id="ARBA00022723"/>
    </source>
</evidence>
<evidence type="ECO:0000256" key="4">
    <source>
        <dbReference type="PROSITE-ProRule" id="PRU00433"/>
    </source>
</evidence>
<keyword evidence="7" id="KW-1185">Reference proteome</keyword>
<dbReference type="PANTHER" id="PTHR30600:SF4">
    <property type="entry name" value="CYTOCHROME C DOMAIN-CONTAINING PROTEIN"/>
    <property type="match status" value="1"/>
</dbReference>
<evidence type="ECO:0000256" key="3">
    <source>
        <dbReference type="ARBA" id="ARBA00023004"/>
    </source>
</evidence>
<accession>A0ABS8XV19</accession>
<dbReference type="RefSeq" id="WP_233373566.1">
    <property type="nucleotide sequence ID" value="NZ_JAJTWU010000007.1"/>
</dbReference>